<evidence type="ECO:0000256" key="12">
    <source>
        <dbReference type="ARBA" id="ARBA00023166"/>
    </source>
</evidence>
<keyword evidence="9" id="KW-0443">Lipid metabolism</keyword>
<evidence type="ECO:0000256" key="3">
    <source>
        <dbReference type="ARBA" id="ARBA00022448"/>
    </source>
</evidence>
<feature type="transmembrane region" description="Helical" evidence="15">
    <location>
        <begin position="918"/>
        <end position="944"/>
    </location>
</feature>
<comment type="similarity">
    <text evidence="2">Belongs to the patched family.</text>
</comment>
<dbReference type="FunCoup" id="D3AZN2">
    <property type="interactions" value="107"/>
</dbReference>
<feature type="transmembrane region" description="Helical" evidence="15">
    <location>
        <begin position="301"/>
        <end position="325"/>
    </location>
</feature>
<dbReference type="OMA" id="QVFPYTI"/>
<gene>
    <name evidence="17" type="ORF">PPL_02414</name>
</gene>
<evidence type="ECO:0000256" key="4">
    <source>
        <dbReference type="ARBA" id="ARBA00022548"/>
    </source>
</evidence>
<keyword evidence="7 15" id="KW-1133">Transmembrane helix</keyword>
<evidence type="ECO:0000256" key="6">
    <source>
        <dbReference type="ARBA" id="ARBA00022729"/>
    </source>
</evidence>
<keyword evidence="3" id="KW-0813">Transport</keyword>
<dbReference type="InterPro" id="IPR004765">
    <property type="entry name" value="NPC1-like"/>
</dbReference>
<comment type="caution">
    <text evidence="17">The sequence shown here is derived from an EMBL/GenBank/DDBJ whole genome shotgun (WGS) entry which is preliminary data.</text>
</comment>
<dbReference type="NCBIfam" id="TIGR00917">
    <property type="entry name" value="2A060601"/>
    <property type="match status" value="1"/>
</dbReference>
<feature type="transmembrane region" description="Helical" evidence="15">
    <location>
        <begin position="267"/>
        <end position="289"/>
    </location>
</feature>
<evidence type="ECO:0000256" key="14">
    <source>
        <dbReference type="ARBA" id="ARBA00023221"/>
    </source>
</evidence>
<dbReference type="PROSITE" id="PS50156">
    <property type="entry name" value="SSD"/>
    <property type="match status" value="1"/>
</dbReference>
<evidence type="ECO:0000313" key="18">
    <source>
        <dbReference type="Proteomes" id="UP000001396"/>
    </source>
</evidence>
<evidence type="ECO:0000256" key="11">
    <source>
        <dbReference type="ARBA" id="ARBA00023157"/>
    </source>
</evidence>
<dbReference type="Gene3D" id="1.20.1640.10">
    <property type="entry name" value="Multidrug efflux transporter AcrB transmembrane domain"/>
    <property type="match status" value="2"/>
</dbReference>
<feature type="transmembrane region" description="Helical" evidence="15">
    <location>
        <begin position="1165"/>
        <end position="1191"/>
    </location>
</feature>
<dbReference type="Pfam" id="PF12349">
    <property type="entry name" value="Sterol-sensing"/>
    <property type="match status" value="1"/>
</dbReference>
<reference evidence="17 18" key="1">
    <citation type="journal article" date="2011" name="Genome Res.">
        <title>Phylogeny-wide analysis of social amoeba genomes highlights ancient origins for complex intercellular communication.</title>
        <authorList>
            <person name="Heidel A.J."/>
            <person name="Lawal H.M."/>
            <person name="Felder M."/>
            <person name="Schilde C."/>
            <person name="Helps N.R."/>
            <person name="Tunggal B."/>
            <person name="Rivero F."/>
            <person name="John U."/>
            <person name="Schleicher M."/>
            <person name="Eichinger L."/>
            <person name="Platzer M."/>
            <person name="Noegel A.A."/>
            <person name="Schaap P."/>
            <person name="Gloeckner G."/>
        </authorList>
    </citation>
    <scope>NUCLEOTIDE SEQUENCE [LARGE SCALE GENOMIC DNA]</scope>
    <source>
        <strain evidence="18">ATCC 26659 / Pp 5 / PN500</strain>
    </source>
</reference>
<keyword evidence="13" id="KW-0325">Glycoprotein</keyword>
<evidence type="ECO:0000256" key="8">
    <source>
        <dbReference type="ARBA" id="ARBA00023055"/>
    </source>
</evidence>
<accession>D3AZN2</accession>
<comment type="subcellular location">
    <subcellularLocation>
        <location evidence="1">Endomembrane system</location>
        <topology evidence="1">Multi-pass membrane protein</topology>
    </subcellularLocation>
</comment>
<dbReference type="GO" id="GO:0005319">
    <property type="term" value="F:lipid transporter activity"/>
    <property type="evidence" value="ECO:0007669"/>
    <property type="project" value="InterPro"/>
</dbReference>
<dbReference type="InParanoid" id="D3AZN2"/>
<feature type="transmembrane region" description="Helical" evidence="15">
    <location>
        <begin position="745"/>
        <end position="766"/>
    </location>
</feature>
<dbReference type="GO" id="GO:0012505">
    <property type="term" value="C:endomembrane system"/>
    <property type="evidence" value="ECO:0007669"/>
    <property type="project" value="UniProtKB-SubCell"/>
</dbReference>
<feature type="transmembrane region" description="Helical" evidence="15">
    <location>
        <begin position="439"/>
        <end position="457"/>
    </location>
</feature>
<dbReference type="GO" id="GO:0015918">
    <property type="term" value="P:sterol transport"/>
    <property type="evidence" value="ECO:0007669"/>
    <property type="project" value="TreeGrafter"/>
</dbReference>
<feature type="transmembrane region" description="Helical" evidence="15">
    <location>
        <begin position="1272"/>
        <end position="1294"/>
    </location>
</feature>
<keyword evidence="18" id="KW-1185">Reference proteome</keyword>
<keyword evidence="14" id="KW-0753">Steroid metabolism</keyword>
<evidence type="ECO:0000256" key="5">
    <source>
        <dbReference type="ARBA" id="ARBA00022692"/>
    </source>
</evidence>
<feature type="transmembrane region" description="Helical" evidence="15">
    <location>
        <begin position="1230"/>
        <end position="1251"/>
    </location>
</feature>
<dbReference type="SUPFAM" id="SSF82866">
    <property type="entry name" value="Multidrug efflux transporter AcrB transmembrane domain"/>
    <property type="match status" value="2"/>
</dbReference>
<dbReference type="InterPro" id="IPR000731">
    <property type="entry name" value="SSD"/>
</dbReference>
<evidence type="ECO:0000256" key="13">
    <source>
        <dbReference type="ARBA" id="ARBA00023180"/>
    </source>
</evidence>
<organism evidence="17 18">
    <name type="scientific">Heterostelium pallidum (strain ATCC 26659 / Pp 5 / PN500)</name>
    <name type="common">Cellular slime mold</name>
    <name type="synonym">Polysphondylium pallidum</name>
    <dbReference type="NCBI Taxonomy" id="670386"/>
    <lineage>
        <taxon>Eukaryota</taxon>
        <taxon>Amoebozoa</taxon>
        <taxon>Evosea</taxon>
        <taxon>Eumycetozoa</taxon>
        <taxon>Dictyostelia</taxon>
        <taxon>Acytosteliales</taxon>
        <taxon>Acytosteliaceae</taxon>
        <taxon>Heterostelium</taxon>
    </lineage>
</organism>
<keyword evidence="10 15" id="KW-0472">Membrane</keyword>
<dbReference type="FunFam" id="1.20.1640.10:FF:000008">
    <property type="entry name" value="NPC intracellular cholesterol transporter 1"/>
    <property type="match status" value="1"/>
</dbReference>
<feature type="domain" description="SSD" evidence="16">
    <location>
        <begin position="676"/>
        <end position="854"/>
    </location>
</feature>
<dbReference type="Pfam" id="PF22314">
    <property type="entry name" value="NPC1_MLD"/>
    <property type="match status" value="1"/>
</dbReference>
<dbReference type="GO" id="GO:0008203">
    <property type="term" value="P:cholesterol metabolic process"/>
    <property type="evidence" value="ECO:0007669"/>
    <property type="project" value="UniProtKB-KW"/>
</dbReference>
<dbReference type="EMBL" id="ADBJ01000008">
    <property type="protein sequence ID" value="EFA85411.1"/>
    <property type="molecule type" value="Genomic_DNA"/>
</dbReference>
<feature type="transmembrane region" description="Helical" evidence="15">
    <location>
        <begin position="677"/>
        <end position="695"/>
    </location>
</feature>
<feature type="transmembrane region" description="Helical" evidence="15">
    <location>
        <begin position="716"/>
        <end position="739"/>
    </location>
</feature>
<evidence type="ECO:0000256" key="7">
    <source>
        <dbReference type="ARBA" id="ARBA00022989"/>
    </source>
</evidence>
<keyword evidence="5 15" id="KW-0812">Transmembrane</keyword>
<dbReference type="InterPro" id="IPR032190">
    <property type="entry name" value="NPC1_N"/>
</dbReference>
<protein>
    <recommendedName>
        <fullName evidence="16">SSD domain-containing protein</fullName>
    </recommendedName>
</protein>
<dbReference type="GeneID" id="31357939"/>
<evidence type="ECO:0000259" key="16">
    <source>
        <dbReference type="PROSITE" id="PS50156"/>
    </source>
</evidence>
<dbReference type="PANTHER" id="PTHR45727:SF2">
    <property type="entry name" value="NPC INTRACELLULAR CHOLESTEROL TRANSPORTER 1"/>
    <property type="match status" value="1"/>
</dbReference>
<sequence length="1320" mass="147044">MRSDIFIGFSNPRALFAYKYLNSLVSIRDLLSLVTIPSLTHSDVHLNNPTMGCSMYGLNSNFILDKSFPPFIPDPPIAPGTCQFDPAYSGDVCCNYNQSMVLFNNMEIASGMFGKCSSCMTNVWELWCASSCSPYQSTYMVPTNVNNNTNQIISINYNINPIFAEGLYNSCRDVQTSGGPPFAHFYPTYQEFFVGVFVIYNPAFKLTFVYDEVIGYNGSIIPCSELCSCEYCRDSCVVPTEGDGLSFNKTLGYTTFFDAQVPVLSIWMIYSYVGFILTTFTALSMWMLFNIFKRTQKMKWMILVYFLLIFYLSGIIVPFAVGVAPSHSASCTYQMPYNVEWDCSLALFVAIYPPLVALLIICFTLFLYFFKDRLSTMSTNFNNSNDSGYSNITSLYLNDNSPSSTPPSSPKFQGIGIKDPSLIQKMFFVYAKFIGRHPWWIILGTVVFTIAASIGIIKLQIELDPVKLWVSPSSRSAIEKAYFDEHFGPFYRTEQLIISNRSDPSSFIITYDNILTLMQLEIDLMAITVEFEGKTIEQADLCFQPTKRGCIVESVTGYWQRNITLLESIGPAGFNASLQYCQTSNLAPQCMDAIGVPVQNNVVLGNFTTDFMNSTAFVTTFLLNNQPANLTVNEAWEDVWLAKVAAYNKNESFPFHIAYSAERSVQDELAREGKADIPTILISYSVMFLYVSIALGRYYPFPSRISSIFVNSRFTLGLCGIIIVAFSISISVGICSIIGIKATLIISEVIPFLVLAIGVDNIFILVNTFESLHVSTYNASTRTTTRPLPEETLARALAKVGPSMALASLSESLAFLLGTLTKMPAVVAFSFYASVAIFFDFLIQISAFACLLVMDTRRTESRRIDCLPCVPLDGELSDDDEPEKQTLLDQSTNSTYDVTYKKKDGFLKLIFKKYYAPFLIHPITKVCVCVFFVGLLLTGITYSLQLELGLEQSVALPRDSYLQDYFAELALKLEVGPPFYIVIKGAYNYSSIQDQDEICTVPGCKMDSVANIFNNAPYVEPGISSWLDDYIQWTLNEACLSIYQSNGSTCVPPPVDPNDPVSDCGAISVPPTNRPSVQNFVKFIPNFLNYANTNSCQISGLGYSADVDIQDGVIVASKLDGYHTTLRYQQDFINSMKSVYWYADHFHGDFEIFPYSVFYVYFEQYLTIVNVAILDIGLALVGVLVVSLLILANPIVSLIVVLCVFLVAIDLLGVMALWSVNLNAVSLVNVVMAIGISIEFCVHIAHTFINAPKHYTNDEKAKHAVSEVGSSIVSGIFITKLLGVVVLGFSNFIFKIIWTLQIPTTTTTPIVIQTLKYHII</sequence>
<keyword evidence="6" id="KW-0732">Signal</keyword>
<evidence type="ECO:0000256" key="2">
    <source>
        <dbReference type="ARBA" id="ARBA00005585"/>
    </source>
</evidence>
<dbReference type="Pfam" id="PF16414">
    <property type="entry name" value="NPC1_N"/>
    <property type="match status" value="1"/>
</dbReference>
<dbReference type="InterPro" id="IPR053958">
    <property type="entry name" value="HMGCR/SNAP/NPC1-like_SSD"/>
</dbReference>
<evidence type="ECO:0000256" key="1">
    <source>
        <dbReference type="ARBA" id="ARBA00004127"/>
    </source>
</evidence>
<evidence type="ECO:0000313" key="17">
    <source>
        <dbReference type="EMBL" id="EFA85411.1"/>
    </source>
</evidence>
<evidence type="ECO:0000256" key="15">
    <source>
        <dbReference type="SAM" id="Phobius"/>
    </source>
</evidence>
<evidence type="ECO:0000256" key="9">
    <source>
        <dbReference type="ARBA" id="ARBA00023098"/>
    </source>
</evidence>
<feature type="transmembrane region" description="Helical" evidence="15">
    <location>
        <begin position="345"/>
        <end position="370"/>
    </location>
</feature>
<dbReference type="RefSeq" id="XP_020437520.1">
    <property type="nucleotide sequence ID" value="XM_020573403.1"/>
</dbReference>
<keyword evidence="11" id="KW-1015">Disulfide bond</keyword>
<name>D3AZN2_HETP5</name>
<dbReference type="PANTHER" id="PTHR45727">
    <property type="entry name" value="NPC INTRACELLULAR CHOLESTEROL TRANSPORTER 1"/>
    <property type="match status" value="1"/>
</dbReference>
<proteinExistence type="inferred from homology"/>
<dbReference type="InterPro" id="IPR053956">
    <property type="entry name" value="NPC1_MLD"/>
</dbReference>
<keyword evidence="12" id="KW-1207">Sterol metabolism</keyword>
<dbReference type="Proteomes" id="UP000001396">
    <property type="component" value="Unassembled WGS sequence"/>
</dbReference>
<keyword evidence="4" id="KW-0153">Cholesterol metabolism</keyword>
<feature type="transmembrane region" description="Helical" evidence="15">
    <location>
        <begin position="829"/>
        <end position="854"/>
    </location>
</feature>
<feature type="transmembrane region" description="Helical" evidence="15">
    <location>
        <begin position="1198"/>
        <end position="1218"/>
    </location>
</feature>
<keyword evidence="8" id="KW-0445">Lipid transport</keyword>
<dbReference type="GO" id="GO:0032934">
    <property type="term" value="F:sterol binding"/>
    <property type="evidence" value="ECO:0007669"/>
    <property type="project" value="TreeGrafter"/>
</dbReference>
<dbReference type="GO" id="GO:0016020">
    <property type="term" value="C:membrane"/>
    <property type="evidence" value="ECO:0007669"/>
    <property type="project" value="InterPro"/>
</dbReference>
<evidence type="ECO:0000256" key="10">
    <source>
        <dbReference type="ARBA" id="ARBA00023136"/>
    </source>
</evidence>